<evidence type="ECO:0000313" key="3">
    <source>
        <dbReference type="Proteomes" id="UP000193207"/>
    </source>
</evidence>
<sequence length="73" mass="8168">MTFATYTRAAETGLGLEFSAALHQMMLRFADYRIYRATLKELGKLDDRTLADLGIARSGIRAKAHEAVYGTRD</sequence>
<evidence type="ECO:0000259" key="1">
    <source>
        <dbReference type="Pfam" id="PF06568"/>
    </source>
</evidence>
<proteinExistence type="predicted"/>
<dbReference type="OrthoDB" id="8244198at2"/>
<keyword evidence="3" id="KW-1185">Reference proteome</keyword>
<dbReference type="Pfam" id="PF06568">
    <property type="entry name" value="YjiS-like"/>
    <property type="match status" value="1"/>
</dbReference>
<dbReference type="AlphaFoldDB" id="A0A1X6ZFH1"/>
<name>A0A1X6ZFH1_9RHOB</name>
<gene>
    <name evidence="2" type="ORF">ROH8110_02692</name>
</gene>
<dbReference type="InterPro" id="IPR009506">
    <property type="entry name" value="YjiS-like"/>
</dbReference>
<reference evidence="2 3" key="1">
    <citation type="submission" date="2017-03" db="EMBL/GenBank/DDBJ databases">
        <authorList>
            <person name="Afonso C.L."/>
            <person name="Miller P.J."/>
            <person name="Scott M.A."/>
            <person name="Spackman E."/>
            <person name="Goraichik I."/>
            <person name="Dimitrov K.M."/>
            <person name="Suarez D.L."/>
            <person name="Swayne D.E."/>
        </authorList>
    </citation>
    <scope>NUCLEOTIDE SEQUENCE [LARGE SCALE GENOMIC DNA]</scope>
    <source>
        <strain evidence="2 3">CECT 8110</strain>
    </source>
</reference>
<organism evidence="2 3">
    <name type="scientific">Roseovarius halotolerans</name>
    <dbReference type="NCBI Taxonomy" id="505353"/>
    <lineage>
        <taxon>Bacteria</taxon>
        <taxon>Pseudomonadati</taxon>
        <taxon>Pseudomonadota</taxon>
        <taxon>Alphaproteobacteria</taxon>
        <taxon>Rhodobacterales</taxon>
        <taxon>Roseobacteraceae</taxon>
        <taxon>Roseovarius</taxon>
    </lineage>
</organism>
<dbReference type="EMBL" id="FWFU01000003">
    <property type="protein sequence ID" value="SLN49633.1"/>
    <property type="molecule type" value="Genomic_DNA"/>
</dbReference>
<dbReference type="Proteomes" id="UP000193207">
    <property type="component" value="Unassembled WGS sequence"/>
</dbReference>
<dbReference type="RefSeq" id="WP_085818223.1">
    <property type="nucleotide sequence ID" value="NZ_FWFU01000003.1"/>
</dbReference>
<feature type="domain" description="YjiS-like" evidence="1">
    <location>
        <begin position="27"/>
        <end position="60"/>
    </location>
</feature>
<protein>
    <recommendedName>
        <fullName evidence="1">YjiS-like domain-containing protein</fullName>
    </recommendedName>
</protein>
<evidence type="ECO:0000313" key="2">
    <source>
        <dbReference type="EMBL" id="SLN49633.1"/>
    </source>
</evidence>
<accession>A0A1X6ZFH1</accession>